<gene>
    <name evidence="1" type="ORF">NCTC9185_04656</name>
</gene>
<accession>A0A4U9D5P4</accession>
<name>A0A4U9D5P4_RAOTE</name>
<protein>
    <submittedName>
        <fullName evidence="1">Uncharacterized protein</fullName>
    </submittedName>
</protein>
<reference evidence="1 2" key="1">
    <citation type="submission" date="2019-04" db="EMBL/GenBank/DDBJ databases">
        <authorList>
            <consortium name="Pathogen Informatics"/>
        </authorList>
    </citation>
    <scope>NUCLEOTIDE SEQUENCE [LARGE SCALE GENOMIC DNA]</scope>
    <source>
        <strain evidence="1 2">NCTC9185</strain>
    </source>
</reference>
<organism evidence="1 2">
    <name type="scientific">Raoultella terrigena</name>
    <name type="common">Klebsiella terrigena</name>
    <dbReference type="NCBI Taxonomy" id="577"/>
    <lineage>
        <taxon>Bacteria</taxon>
        <taxon>Pseudomonadati</taxon>
        <taxon>Pseudomonadota</taxon>
        <taxon>Gammaproteobacteria</taxon>
        <taxon>Enterobacterales</taxon>
        <taxon>Enterobacteriaceae</taxon>
        <taxon>Klebsiella/Raoultella group</taxon>
        <taxon>Raoultella</taxon>
    </lineage>
</organism>
<evidence type="ECO:0000313" key="1">
    <source>
        <dbReference type="EMBL" id="VTN12672.1"/>
    </source>
</evidence>
<evidence type="ECO:0000313" key="2">
    <source>
        <dbReference type="Proteomes" id="UP000339249"/>
    </source>
</evidence>
<dbReference type="AlphaFoldDB" id="A0A4U9D5P4"/>
<proteinExistence type="predicted"/>
<dbReference type="EMBL" id="CABDVU010000001">
    <property type="protein sequence ID" value="VTN12672.1"/>
    <property type="molecule type" value="Genomic_DNA"/>
</dbReference>
<dbReference type="Proteomes" id="UP000339249">
    <property type="component" value="Unassembled WGS sequence"/>
</dbReference>
<sequence>MLWKDKSGWQDSQMNTLGVQVFALPVMLWVDLSWAKNANPWGGALNATGWTSTGVRGQRQMVFPH</sequence>